<reference evidence="1 2" key="1">
    <citation type="submission" date="2023-04" db="EMBL/GenBank/DDBJ databases">
        <title>YMD61, complete Genome.</title>
        <authorList>
            <person name="Zhang J."/>
        </authorList>
    </citation>
    <scope>NUCLEOTIDE SEQUENCE [LARGE SCALE GENOMIC DNA]</scope>
    <source>
        <strain evidence="1 2">YMD61</strain>
    </source>
</reference>
<evidence type="ECO:0000313" key="2">
    <source>
        <dbReference type="Proteomes" id="UP001230978"/>
    </source>
</evidence>
<accession>A0ABY8Q2G9</accession>
<dbReference type="EMBL" id="CP124535">
    <property type="protein sequence ID" value="WGV15038.1"/>
    <property type="molecule type" value="Genomic_DNA"/>
</dbReference>
<protein>
    <submittedName>
        <fullName evidence="1">Uncharacterized protein</fullName>
    </submittedName>
</protein>
<evidence type="ECO:0000313" key="1">
    <source>
        <dbReference type="EMBL" id="WGV15038.1"/>
    </source>
</evidence>
<keyword evidence="2" id="KW-1185">Reference proteome</keyword>
<name>A0ABY8Q2G9_9RHOB</name>
<gene>
    <name evidence="1" type="ORF">QF092_12145</name>
</gene>
<organism evidence="1 2">
    <name type="scientific">Fuscovulum ytuae</name>
    <dbReference type="NCBI Taxonomy" id="3042299"/>
    <lineage>
        <taxon>Bacteria</taxon>
        <taxon>Pseudomonadati</taxon>
        <taxon>Pseudomonadota</taxon>
        <taxon>Alphaproteobacteria</taxon>
        <taxon>Rhodobacterales</taxon>
        <taxon>Paracoccaceae</taxon>
        <taxon>Fuscovulum</taxon>
    </lineage>
</organism>
<dbReference type="Proteomes" id="UP001230978">
    <property type="component" value="Chromosome"/>
</dbReference>
<proteinExistence type="predicted"/>
<sequence>MNFAAVKIPEVRKDLKVGRRMGLAELPLQVALSGFKFRKLTTNTAGIAITFQNEGQGAVDAARDLLQLLLEGRAVVSPAFALSLHLFPETCGEAGDQVVASEQDLLQGGEDAGFEVGCANADRAGAGATFAAGRARVALAIDDGHGTPAACAADEAGEEALLGLALVAGAGTELGAQARCGLPGGIFDDA</sequence>